<evidence type="ECO:0000313" key="1">
    <source>
        <dbReference type="EMBL" id="SHJ19386.1"/>
    </source>
</evidence>
<dbReference type="OrthoDB" id="914976at2"/>
<evidence type="ECO:0000313" key="2">
    <source>
        <dbReference type="Proteomes" id="UP000184488"/>
    </source>
</evidence>
<sequence length="299" mass="34518">MKKILAIIILFITNFSFCQLRAVIIDSETKSVIPYVNIWIENENIGTTSNEKGEFSIDITSGKFLILSSLGYEKKRIEISSISEKIVLSPKITELNEVIISSTKKQKEIVIGKFNDLDVGYYYASFDKPEIKARYFPFDSSYSKTPYLNKLKFRIYSNIKNAKFNVRIYSIGENGEPKNPIYNKNIIGIVKKGTENIELDLSELDIMFPKNGVFISFEWLIIPENVFKTSFPIKDSKKRIEKIMYEPKVGLLPSETDENSWTYKNGKWEKVKAFDTKTNHPKEYINKFGLLAIEMTLTN</sequence>
<dbReference type="Proteomes" id="UP000184488">
    <property type="component" value="Unassembled WGS sequence"/>
</dbReference>
<dbReference type="STRING" id="415425.SAMN05444363_2943"/>
<dbReference type="SUPFAM" id="SSF49464">
    <property type="entry name" value="Carboxypeptidase regulatory domain-like"/>
    <property type="match status" value="1"/>
</dbReference>
<dbReference type="AlphaFoldDB" id="A0A1M6HB62"/>
<keyword evidence="2" id="KW-1185">Reference proteome</keyword>
<protein>
    <submittedName>
        <fullName evidence="1">CarboxypepD_reg-like domain-containing protein</fullName>
    </submittedName>
</protein>
<name>A0A1M6HB62_9FLAO</name>
<accession>A0A1M6HB62</accession>
<organism evidence="1 2">
    <name type="scientific">Flavobacterium terrae</name>
    <dbReference type="NCBI Taxonomy" id="415425"/>
    <lineage>
        <taxon>Bacteria</taxon>
        <taxon>Pseudomonadati</taxon>
        <taxon>Bacteroidota</taxon>
        <taxon>Flavobacteriia</taxon>
        <taxon>Flavobacteriales</taxon>
        <taxon>Flavobacteriaceae</taxon>
        <taxon>Flavobacterium</taxon>
    </lineage>
</organism>
<dbReference type="Pfam" id="PF13715">
    <property type="entry name" value="CarbopepD_reg_2"/>
    <property type="match status" value="1"/>
</dbReference>
<dbReference type="RefSeq" id="WP_073312233.1">
    <property type="nucleotide sequence ID" value="NZ_FQZI01000008.1"/>
</dbReference>
<gene>
    <name evidence="1" type="ORF">SAMN05444363_2943</name>
</gene>
<dbReference type="EMBL" id="FQZI01000008">
    <property type="protein sequence ID" value="SHJ19386.1"/>
    <property type="molecule type" value="Genomic_DNA"/>
</dbReference>
<dbReference type="InterPro" id="IPR008969">
    <property type="entry name" value="CarboxyPept-like_regulatory"/>
</dbReference>
<reference evidence="2" key="1">
    <citation type="submission" date="2016-11" db="EMBL/GenBank/DDBJ databases">
        <authorList>
            <person name="Varghese N."/>
            <person name="Submissions S."/>
        </authorList>
    </citation>
    <scope>NUCLEOTIDE SEQUENCE [LARGE SCALE GENOMIC DNA]</scope>
    <source>
        <strain evidence="2">DSM 18829</strain>
    </source>
</reference>
<proteinExistence type="predicted"/>